<keyword evidence="1" id="KW-0812">Transmembrane</keyword>
<feature type="transmembrane region" description="Helical" evidence="1">
    <location>
        <begin position="400"/>
        <end position="418"/>
    </location>
</feature>
<accession>A0A245ZR37</accession>
<feature type="transmembrane region" description="Helical" evidence="1">
    <location>
        <begin position="377"/>
        <end position="394"/>
    </location>
</feature>
<evidence type="ECO:0008006" key="4">
    <source>
        <dbReference type="Google" id="ProtNLM"/>
    </source>
</evidence>
<feature type="transmembrane region" description="Helical" evidence="1">
    <location>
        <begin position="230"/>
        <end position="250"/>
    </location>
</feature>
<reference evidence="2 3" key="1">
    <citation type="submission" date="2017-03" db="EMBL/GenBank/DDBJ databases">
        <title>Genome sequence of Sphingomonas mucosissima DSM 17494.</title>
        <authorList>
            <person name="Poehlein A."/>
            <person name="Wuebbeler J.H."/>
            <person name="Steinbuechel A."/>
            <person name="Daniel R."/>
        </authorList>
    </citation>
    <scope>NUCLEOTIDE SEQUENCE [LARGE SCALE GENOMIC DNA]</scope>
    <source>
        <strain evidence="2 3">DSM 17494</strain>
    </source>
</reference>
<dbReference type="EMBL" id="NBBJ01000001">
    <property type="protein sequence ID" value="OWK32207.1"/>
    <property type="molecule type" value="Genomic_DNA"/>
</dbReference>
<keyword evidence="1" id="KW-1133">Transmembrane helix</keyword>
<keyword evidence="1" id="KW-0472">Membrane</keyword>
<feature type="transmembrane region" description="Helical" evidence="1">
    <location>
        <begin position="20"/>
        <end position="39"/>
    </location>
</feature>
<feature type="transmembrane region" description="Helical" evidence="1">
    <location>
        <begin position="262"/>
        <end position="283"/>
    </location>
</feature>
<organism evidence="2 3">
    <name type="scientific">Sphingomonas mucosissima</name>
    <dbReference type="NCBI Taxonomy" id="370959"/>
    <lineage>
        <taxon>Bacteria</taxon>
        <taxon>Pseudomonadati</taxon>
        <taxon>Pseudomonadota</taxon>
        <taxon>Alphaproteobacteria</taxon>
        <taxon>Sphingomonadales</taxon>
        <taxon>Sphingomonadaceae</taxon>
        <taxon>Sphingomonas</taxon>
    </lineage>
</organism>
<gene>
    <name evidence="2" type="ORF">SPMU_05290</name>
</gene>
<feature type="transmembrane region" description="Helical" evidence="1">
    <location>
        <begin position="430"/>
        <end position="452"/>
    </location>
</feature>
<feature type="transmembrane region" description="Helical" evidence="1">
    <location>
        <begin position="167"/>
        <end position="184"/>
    </location>
</feature>
<evidence type="ECO:0000256" key="1">
    <source>
        <dbReference type="SAM" id="Phobius"/>
    </source>
</evidence>
<comment type="caution">
    <text evidence="2">The sequence shown here is derived from an EMBL/GenBank/DDBJ whole genome shotgun (WGS) entry which is preliminary data.</text>
</comment>
<sequence>MPGSQPSSLTPTQADEGGILRPVLVAWIIASFIFVMIGARDILVLRLSDPDDAMRLLQVKDWLAGQSWWDVGQHRLNHGRFPMHWSRLVDLPLAVILVAATPMLGDALATRLAMTIVPLLLMLSTMLLVAWITRRNAGIEAARYAALLTPLSLPLIVQLRPLRVDHHGWQIVLALVAVACLLHRPTARHGLLAGLALAALLTISLEGLPIAASIAAVAAAAWVWDPARRPFLVAMMWSLAGAAICLHLATRGPDFFLPACDAISPAWLLTLAVGTLATTAAGFLAGSTLVLRLAALGGAGAVTGAALLFYAPQCLAGPFATLPGLTYQLWYLNVLEGRPVWQQPVYQAYVTMAVPFVGLVATVGAWRKAEAEGRARWATLLAVLVAAVTVTIFVDRAGATANALAIPGVATLLLALLIRARTIPHVVVRTGATAAALIAASPGYLAVAALAVDRSGDPLWQAKVKSSAAGETCALISDIRTVAELPPGLIFAPLDVSPEIISTTNHRAIGAGYHRSPGPMTTVIGAFVGQPQQARATILASGADYVAACPGLSETNLYQRRFPDGFWARLEGGERFDWLEPVAVRGPARAWRVNRPLPSPARRP</sequence>
<feature type="transmembrane region" description="Helical" evidence="1">
    <location>
        <begin position="111"/>
        <end position="132"/>
    </location>
</feature>
<dbReference type="AlphaFoldDB" id="A0A245ZR37"/>
<evidence type="ECO:0000313" key="3">
    <source>
        <dbReference type="Proteomes" id="UP000197783"/>
    </source>
</evidence>
<dbReference type="RefSeq" id="WP_088331651.1">
    <property type="nucleotide sequence ID" value="NZ_NBBJ01000001.1"/>
</dbReference>
<proteinExistence type="predicted"/>
<feature type="transmembrane region" description="Helical" evidence="1">
    <location>
        <begin position="346"/>
        <end position="365"/>
    </location>
</feature>
<feature type="transmembrane region" description="Helical" evidence="1">
    <location>
        <begin position="88"/>
        <end position="105"/>
    </location>
</feature>
<protein>
    <recommendedName>
        <fullName evidence="4">Glycosyltransferase RgtA/B/C/D-like domain-containing protein</fullName>
    </recommendedName>
</protein>
<evidence type="ECO:0000313" key="2">
    <source>
        <dbReference type="EMBL" id="OWK32207.1"/>
    </source>
</evidence>
<dbReference type="OrthoDB" id="1082056at2"/>
<dbReference type="Proteomes" id="UP000197783">
    <property type="component" value="Unassembled WGS sequence"/>
</dbReference>
<feature type="transmembrane region" description="Helical" evidence="1">
    <location>
        <begin position="191"/>
        <end position="224"/>
    </location>
</feature>
<keyword evidence="3" id="KW-1185">Reference proteome</keyword>
<name>A0A245ZR37_9SPHN</name>
<feature type="transmembrane region" description="Helical" evidence="1">
    <location>
        <begin position="289"/>
        <end position="310"/>
    </location>
</feature>